<dbReference type="WBParaSite" id="SSLN_0000056001-mRNA-1">
    <property type="protein sequence ID" value="SSLN_0000056001-mRNA-1"/>
    <property type="gene ID" value="SSLN_0000056001"/>
</dbReference>
<evidence type="ECO:0000256" key="1">
    <source>
        <dbReference type="SAM" id="MobiDB-lite"/>
    </source>
</evidence>
<proteinExistence type="predicted"/>
<gene>
    <name evidence="2" type="ORF">SSLN_LOCUS535</name>
</gene>
<organism evidence="4">
    <name type="scientific">Schistocephalus solidus</name>
    <name type="common">Tapeworm</name>
    <dbReference type="NCBI Taxonomy" id="70667"/>
    <lineage>
        <taxon>Eukaryota</taxon>
        <taxon>Metazoa</taxon>
        <taxon>Spiralia</taxon>
        <taxon>Lophotrochozoa</taxon>
        <taxon>Platyhelminthes</taxon>
        <taxon>Cestoda</taxon>
        <taxon>Eucestoda</taxon>
        <taxon>Diphyllobothriidea</taxon>
        <taxon>Diphyllobothriidae</taxon>
        <taxon>Schistocephalus</taxon>
    </lineage>
</organism>
<sequence length="196" mass="21064">MGIEGWNVGEDAGAPFHSRTLTPIPTSTVAAYRIATLRSMSASPRLDPAVAHCVALPTGYQTDMTTGTNTTGASTYPFASWLTAERSTPLPDSHSITYVQAVNFAYQLTSATPNRHQSKPHPKPSPPNSASPNQLPPHDAIRAKSPPFTAHFSKLKPYRGRLPACTADSQPILPANQVPPVAIEVTIPHIVQYPQH</sequence>
<dbReference type="Proteomes" id="UP000275846">
    <property type="component" value="Unassembled WGS sequence"/>
</dbReference>
<accession>A0A183S8I7</accession>
<keyword evidence="3" id="KW-1185">Reference proteome</keyword>
<evidence type="ECO:0000313" key="4">
    <source>
        <dbReference type="WBParaSite" id="SSLN_0000056001-mRNA-1"/>
    </source>
</evidence>
<protein>
    <submittedName>
        <fullName evidence="2 4">Uncharacterized protein</fullName>
    </submittedName>
</protein>
<feature type="region of interest" description="Disordered" evidence="1">
    <location>
        <begin position="112"/>
        <end position="145"/>
    </location>
</feature>
<evidence type="ECO:0000313" key="3">
    <source>
        <dbReference type="Proteomes" id="UP000275846"/>
    </source>
</evidence>
<dbReference type="EMBL" id="UYSU01000413">
    <property type="protein sequence ID" value="VDL85760.1"/>
    <property type="molecule type" value="Genomic_DNA"/>
</dbReference>
<evidence type="ECO:0000313" key="2">
    <source>
        <dbReference type="EMBL" id="VDL85760.1"/>
    </source>
</evidence>
<reference evidence="4" key="1">
    <citation type="submission" date="2016-06" db="UniProtKB">
        <authorList>
            <consortium name="WormBaseParasite"/>
        </authorList>
    </citation>
    <scope>IDENTIFICATION</scope>
</reference>
<reference evidence="2 3" key="2">
    <citation type="submission" date="2018-11" db="EMBL/GenBank/DDBJ databases">
        <authorList>
            <consortium name="Pathogen Informatics"/>
        </authorList>
    </citation>
    <scope>NUCLEOTIDE SEQUENCE [LARGE SCALE GENOMIC DNA]</scope>
    <source>
        <strain evidence="2 3">NST_G2</strain>
    </source>
</reference>
<dbReference type="AlphaFoldDB" id="A0A183S8I7"/>
<name>A0A183S8I7_SCHSO</name>